<evidence type="ECO:0000313" key="2">
    <source>
        <dbReference type="Proteomes" id="UP000003136"/>
    </source>
</evidence>
<dbReference type="CDD" id="cd07432">
    <property type="entry name" value="PHP_HisPPase"/>
    <property type="match status" value="1"/>
</dbReference>
<dbReference type="AlphaFoldDB" id="B7AV72"/>
<dbReference type="Pfam" id="PF13263">
    <property type="entry name" value="PHP_C"/>
    <property type="match status" value="1"/>
</dbReference>
<organism evidence="1 2">
    <name type="scientific">[Bacteroides] pectinophilus ATCC 43243</name>
    <dbReference type="NCBI Taxonomy" id="483218"/>
    <lineage>
        <taxon>Bacteria</taxon>
        <taxon>Bacillati</taxon>
        <taxon>Bacillota</taxon>
        <taxon>Clostridia</taxon>
        <taxon>Eubacteriales</taxon>
    </lineage>
</organism>
<dbReference type="Proteomes" id="UP000003136">
    <property type="component" value="Unassembled WGS sequence"/>
</dbReference>
<comment type="caution">
    <text evidence="1">The sequence shown here is derived from an EMBL/GenBank/DDBJ whole genome shotgun (WGS) entry which is preliminary data.</text>
</comment>
<keyword evidence="2" id="KW-1185">Reference proteome</keyword>
<dbReference type="STRING" id="483218.BACPEC_02620"/>
<dbReference type="EMBL" id="ABVQ01000037">
    <property type="protein sequence ID" value="EEC56113.1"/>
    <property type="molecule type" value="Genomic_DNA"/>
</dbReference>
<reference evidence="1 2" key="1">
    <citation type="submission" date="2008-11" db="EMBL/GenBank/DDBJ databases">
        <title>Draft genome sequence of Bacteroides pectinophilus (ATCC 43243).</title>
        <authorList>
            <person name="Sudarsanam P."/>
            <person name="Ley R."/>
            <person name="Guruge J."/>
            <person name="Turnbaugh P.J."/>
            <person name="Mahowald M."/>
            <person name="Liep D."/>
            <person name="Gordon J."/>
        </authorList>
    </citation>
    <scope>NUCLEOTIDE SEQUENCE [LARGE SCALE GENOMIC DNA]</scope>
    <source>
        <strain evidence="1 2">ATCC 43243</strain>
    </source>
</reference>
<dbReference type="Gene3D" id="3.20.20.140">
    <property type="entry name" value="Metal-dependent hydrolases"/>
    <property type="match status" value="1"/>
</dbReference>
<dbReference type="HOGENOM" id="CLU_082667_1_0_9"/>
<gene>
    <name evidence="1" type="ORF">BACPEC_02620</name>
</gene>
<evidence type="ECO:0008006" key="3">
    <source>
        <dbReference type="Google" id="ProtNLM"/>
    </source>
</evidence>
<reference evidence="1 2" key="2">
    <citation type="submission" date="2008-11" db="EMBL/GenBank/DDBJ databases">
        <authorList>
            <person name="Fulton L."/>
            <person name="Clifton S."/>
            <person name="Fulton B."/>
            <person name="Xu J."/>
            <person name="Minx P."/>
            <person name="Pepin K.H."/>
            <person name="Johnson M."/>
            <person name="Bhonagiri V."/>
            <person name="Nash W.E."/>
            <person name="Mardis E.R."/>
            <person name="Wilson R.K."/>
        </authorList>
    </citation>
    <scope>NUCLEOTIDE SEQUENCE [LARGE SCALE GENOMIC DNA]</scope>
    <source>
        <strain evidence="1 2">ATCC 43243</strain>
    </source>
</reference>
<protein>
    <recommendedName>
        <fullName evidence="3">PHP domain-containing protein</fullName>
    </recommendedName>
</protein>
<dbReference type="InterPro" id="IPR016195">
    <property type="entry name" value="Pol/histidinol_Pase-like"/>
</dbReference>
<evidence type="ECO:0000313" key="1">
    <source>
        <dbReference type="EMBL" id="EEC56113.1"/>
    </source>
</evidence>
<name>B7AV72_9FIRM</name>
<sequence>MESELKKEKMWKYDMHVHTREVSPCGRMSVEEVVNAYMESGYDGIWITNHFHREFLELTEGMDWNKKIDFYLKPIRDAVKNLKDAGKDFHIGLGMELRFLTDPNDYLIYGLSEKLLYNEADRWLYMDLQSFYEKYKDRLLIIQAHPNRADSSYPADIDYLHGMEAVNTSPRHDSGNEKTQKILIMHPWMIPTAGSDSHRPEDIGRTGIMAGESIDTEERLVAVLKSREYALI</sequence>
<dbReference type="SUPFAM" id="SSF89550">
    <property type="entry name" value="PHP domain-like"/>
    <property type="match status" value="1"/>
</dbReference>
<dbReference type="eggNOG" id="COG0613">
    <property type="taxonomic scope" value="Bacteria"/>
</dbReference>
<accession>B7AV72</accession>
<proteinExistence type="predicted"/>